<comment type="caution">
    <text evidence="2">The sequence shown here is derived from an EMBL/GenBank/DDBJ whole genome shotgun (WGS) entry which is preliminary data.</text>
</comment>
<sequence length="407" mass="43220">MDPNVRPDRRQVRRQGAVQLLLQRAALEPARGAPVARKRVPREEPQQPKQVRHLGGGRVCAVGQLDRPHPTRRGGLRGPQLAANRGVVVREVNSGRRLRVRLGHLVAAVERQHPAAAGGQKAGPTETRSGGATAAPAPPAPPGDGSASPPPRGSAPRGTPGPRRRLWSRCRCRARPPPSAAHYRDHRIRNSPAAGTGTARRSPPPLPWRADRSSRACAGALPGKLPTQHSATNPERSPCPAPTAVPGSRGTGSAVSRLPSRGPRRTPAGWPPSGGCPRADPPPARRLHHVVVRHHERQLAALVLVLHGWVDAADVVSDVEVPARLQAVSTFNQPTIAHSSLHALKPPDVCVATYLDSCDGSLHGGSAQRRRLPGCGRRHEAGMSSTTASRQHARAHCGGHEQPQSEP</sequence>
<feature type="region of interest" description="Disordered" evidence="1">
    <location>
        <begin position="23"/>
        <end position="53"/>
    </location>
</feature>
<dbReference type="RefSeq" id="XP_067713361.1">
    <property type="nucleotide sequence ID" value="XM_067857260.1"/>
</dbReference>
<dbReference type="Proteomes" id="UP001497744">
    <property type="component" value="Unassembled WGS sequence"/>
</dbReference>
<dbReference type="AlphaFoldDB" id="A0AAV4LP69"/>
<feature type="compositionally biased region" description="Basic residues" evidence="1">
    <location>
        <begin position="162"/>
        <end position="174"/>
    </location>
</feature>
<evidence type="ECO:0000313" key="3">
    <source>
        <dbReference type="Proteomes" id="UP001497744"/>
    </source>
</evidence>
<feature type="region of interest" description="Disordered" evidence="1">
    <location>
        <begin position="111"/>
        <end position="282"/>
    </location>
</feature>
<organism evidence="2 3">
    <name type="scientific">Babesia caballi</name>
    <dbReference type="NCBI Taxonomy" id="5871"/>
    <lineage>
        <taxon>Eukaryota</taxon>
        <taxon>Sar</taxon>
        <taxon>Alveolata</taxon>
        <taxon>Apicomplexa</taxon>
        <taxon>Aconoidasida</taxon>
        <taxon>Piroplasmida</taxon>
        <taxon>Babesiidae</taxon>
        <taxon>Babesia</taxon>
    </lineage>
</organism>
<protein>
    <submittedName>
        <fullName evidence="2">Uncharacterized protein</fullName>
    </submittedName>
</protein>
<evidence type="ECO:0000313" key="2">
    <source>
        <dbReference type="EMBL" id="GIX61290.1"/>
    </source>
</evidence>
<dbReference type="GeneID" id="94192773"/>
<evidence type="ECO:0000256" key="1">
    <source>
        <dbReference type="SAM" id="MobiDB-lite"/>
    </source>
</evidence>
<name>A0AAV4LP69_BABCB</name>
<accession>A0AAV4LP69</accession>
<feature type="region of interest" description="Disordered" evidence="1">
    <location>
        <begin position="364"/>
        <end position="407"/>
    </location>
</feature>
<gene>
    <name evidence="2" type="ORF">BcabD6B2_07250</name>
</gene>
<keyword evidence="3" id="KW-1185">Reference proteome</keyword>
<dbReference type="EMBL" id="BPLF01000001">
    <property type="protein sequence ID" value="GIX61290.1"/>
    <property type="molecule type" value="Genomic_DNA"/>
</dbReference>
<feature type="compositionally biased region" description="Pro residues" evidence="1">
    <location>
        <begin position="136"/>
        <end position="153"/>
    </location>
</feature>
<reference evidence="2 3" key="1">
    <citation type="submission" date="2021-06" db="EMBL/GenBank/DDBJ databases">
        <title>Genome sequence of Babesia caballi.</title>
        <authorList>
            <person name="Yamagishi J."/>
            <person name="Kidaka T."/>
            <person name="Ochi A."/>
        </authorList>
    </citation>
    <scope>NUCLEOTIDE SEQUENCE [LARGE SCALE GENOMIC DNA]</scope>
    <source>
        <strain evidence="2">USDA-D6B2</strain>
    </source>
</reference>
<proteinExistence type="predicted"/>